<organism evidence="3">
    <name type="scientific">Haloferax sp. CBA1149</name>
    <dbReference type="NCBI Taxonomy" id="2650753"/>
    <lineage>
        <taxon>Archaea</taxon>
        <taxon>Methanobacteriati</taxon>
        <taxon>Methanobacteriota</taxon>
        <taxon>Stenosarchaea group</taxon>
        <taxon>Halobacteria</taxon>
        <taxon>Halobacteriales</taxon>
        <taxon>Haloferacaceae</taxon>
        <taxon>Haloferax</taxon>
    </lineage>
</organism>
<dbReference type="AlphaFoldDB" id="A0A643JSQ2"/>
<dbReference type="RefSeq" id="WP_151139723.1">
    <property type="nucleotide sequence ID" value="NZ_VZUS01000005.1"/>
</dbReference>
<accession>A0A643JSQ2</accession>
<feature type="compositionally biased region" description="Acidic residues" evidence="2">
    <location>
        <begin position="284"/>
        <end position="324"/>
    </location>
</feature>
<feature type="region of interest" description="Disordered" evidence="2">
    <location>
        <begin position="513"/>
        <end position="558"/>
    </location>
</feature>
<evidence type="ECO:0000313" key="3">
    <source>
        <dbReference type="EMBL" id="KAB1185012.1"/>
    </source>
</evidence>
<evidence type="ECO:0000256" key="2">
    <source>
        <dbReference type="SAM" id="MobiDB-lite"/>
    </source>
</evidence>
<feature type="region of interest" description="Disordered" evidence="2">
    <location>
        <begin position="123"/>
        <end position="346"/>
    </location>
</feature>
<feature type="compositionally biased region" description="Basic and acidic residues" evidence="2">
    <location>
        <begin position="163"/>
        <end position="178"/>
    </location>
</feature>
<protein>
    <submittedName>
        <fullName evidence="3">Uncharacterized protein</fullName>
    </submittedName>
</protein>
<gene>
    <name evidence="3" type="ORF">Hfx1149_15935</name>
</gene>
<reference evidence="3" key="1">
    <citation type="submission" date="2019-09" db="EMBL/GenBank/DDBJ databases">
        <title>Genomic analysis of Haloferax sp. CBA1149.</title>
        <authorList>
            <person name="Roh S.W."/>
        </authorList>
    </citation>
    <scope>NUCLEOTIDE SEQUENCE</scope>
    <source>
        <strain evidence="3">CBA1149</strain>
    </source>
</reference>
<feature type="compositionally biased region" description="Low complexity" evidence="2">
    <location>
        <begin position="179"/>
        <end position="188"/>
    </location>
</feature>
<feature type="coiled-coil region" evidence="1">
    <location>
        <begin position="403"/>
        <end position="451"/>
    </location>
</feature>
<proteinExistence type="predicted"/>
<dbReference type="EMBL" id="VZUS01000005">
    <property type="protein sequence ID" value="KAB1185012.1"/>
    <property type="molecule type" value="Genomic_DNA"/>
</dbReference>
<sequence length="558" mass="60339">MTPLFREMERVSEKFTTAIRGITVEKSVWANGEGLSVVRFEISSDRDDAVRLRMVESVPSDFPMENLGPHPKYGGDKWTKTDDGAFVYTDRLAPEGEAFTLYGIKGLSQSSLESFLTEVGVEIDPAGDEPTTDSDDLLTMTNDNAENSEPDDETTAQETTFKPGDDFEGRIPRVEDLRSTSGSWSTSRTGRDRDISSDIQFVGSKSQNAAERDDGPSANDGSLELADPTEGDADSSVEASTSDSAEPVVETDTLSPDNSDSTAVDEESEELTDAAEEADHGSDEPDGESVDVETPDIDEDGEVDSAEVVEDDVDTAESEAEDADAPTSEVSATDESEPAEHDASEVESIVDALVEELSSRDLSDDELAVLRDSLGTSAPTSLDARLSHVQNRVDNLAAYTKALEEFLDENGTAEQVIDGLQTETAEMRDDIEQLESALTASKDAIQTIEAQVESIEDSLVTEAVFEERLTELDQRLVSEWKLDAQVDKLTSEISEIRDDVETGKVWRSNLSQAIQLPGMMDDRTEADDAGGHSDTEESASSTASKEGEDAENTEAAEL</sequence>
<keyword evidence="1" id="KW-0175">Coiled coil</keyword>
<feature type="compositionally biased region" description="Acidic residues" evidence="2">
    <location>
        <begin position="263"/>
        <end position="276"/>
    </location>
</feature>
<feature type="compositionally biased region" description="Acidic residues" evidence="2">
    <location>
        <begin position="125"/>
        <end position="136"/>
    </location>
</feature>
<evidence type="ECO:0000256" key="1">
    <source>
        <dbReference type="SAM" id="Coils"/>
    </source>
</evidence>
<name>A0A643JSQ2_9EURY</name>
<feature type="compositionally biased region" description="Acidic residues" evidence="2">
    <location>
        <begin position="548"/>
        <end position="558"/>
    </location>
</feature>
<feature type="compositionally biased region" description="Acidic residues" evidence="2">
    <location>
        <begin position="146"/>
        <end position="155"/>
    </location>
</feature>
<feature type="compositionally biased region" description="Polar residues" evidence="2">
    <location>
        <begin position="197"/>
        <end position="209"/>
    </location>
</feature>
<feature type="compositionally biased region" description="Polar residues" evidence="2">
    <location>
        <begin position="252"/>
        <end position="262"/>
    </location>
</feature>
<comment type="caution">
    <text evidence="3">The sequence shown here is derived from an EMBL/GenBank/DDBJ whole genome shotgun (WGS) entry which is preliminary data.</text>
</comment>